<dbReference type="InterPro" id="IPR052721">
    <property type="entry name" value="ET_Amicyanin"/>
</dbReference>
<evidence type="ECO:0000313" key="2">
    <source>
        <dbReference type="EMBL" id="ABQ69770.1"/>
    </source>
</evidence>
<evidence type="ECO:0000256" key="1">
    <source>
        <dbReference type="SAM" id="SignalP"/>
    </source>
</evidence>
<feature type="signal peptide" evidence="1">
    <location>
        <begin position="1"/>
        <end position="27"/>
    </location>
</feature>
<dbReference type="Gene3D" id="2.60.40.420">
    <property type="entry name" value="Cupredoxins - blue copper proteins"/>
    <property type="match status" value="1"/>
</dbReference>
<dbReference type="PANTHER" id="PTHR36507">
    <property type="entry name" value="BLL1555 PROTEIN"/>
    <property type="match status" value="1"/>
</dbReference>
<name>A0A9J9LF39_RHIWR</name>
<feature type="chain" id="PRO_5039932427" description="Blue (Type 1) copper domain protein" evidence="1">
    <location>
        <begin position="28"/>
        <end position="113"/>
    </location>
</feature>
<dbReference type="Proteomes" id="UP000001989">
    <property type="component" value="Chromosome"/>
</dbReference>
<dbReference type="KEGG" id="swi:Swit_3424"/>
<protein>
    <recommendedName>
        <fullName evidence="4">Blue (Type 1) copper domain protein</fullName>
    </recommendedName>
</protein>
<dbReference type="AlphaFoldDB" id="A0A9J9LF39"/>
<reference evidence="2 3" key="1">
    <citation type="journal article" date="2010" name="J. Bacteriol.">
        <title>Genome sequence of the dioxin-mineralizing bacterium Sphingomonas wittichii RW1.</title>
        <authorList>
            <person name="Miller T.R."/>
            <person name="Delcher A.L."/>
            <person name="Salzberg S.L."/>
            <person name="Saunders E."/>
            <person name="Detter J.C."/>
            <person name="Halden R.U."/>
        </authorList>
    </citation>
    <scope>NUCLEOTIDE SEQUENCE [LARGE SCALE GENOMIC DNA]</scope>
    <source>
        <strain evidence="3">DSM 6014 / CCUG 31198 / JCM 15750 / NBRC 105917 / EY 4224 / RW1</strain>
    </source>
</reference>
<proteinExistence type="predicted"/>
<dbReference type="PANTHER" id="PTHR36507:SF1">
    <property type="entry name" value="BLL1555 PROTEIN"/>
    <property type="match status" value="1"/>
</dbReference>
<keyword evidence="3" id="KW-1185">Reference proteome</keyword>
<dbReference type="InterPro" id="IPR008972">
    <property type="entry name" value="Cupredoxin"/>
</dbReference>
<organism evidence="2 3">
    <name type="scientific">Rhizorhabdus wittichii (strain DSM 6014 / CCUG 31198 / JCM 15750 / NBRC 105917 / EY 4224 / RW1)</name>
    <name type="common">Sphingomonas wittichii</name>
    <dbReference type="NCBI Taxonomy" id="392499"/>
    <lineage>
        <taxon>Bacteria</taxon>
        <taxon>Pseudomonadati</taxon>
        <taxon>Pseudomonadota</taxon>
        <taxon>Alphaproteobacteria</taxon>
        <taxon>Sphingomonadales</taxon>
        <taxon>Sphingomonadaceae</taxon>
        <taxon>Rhizorhabdus</taxon>
    </lineage>
</organism>
<accession>A0A9J9LF39</accession>
<evidence type="ECO:0008006" key="4">
    <source>
        <dbReference type="Google" id="ProtNLM"/>
    </source>
</evidence>
<gene>
    <name evidence="2" type="ordered locus">Swit_3424</name>
</gene>
<dbReference type="SUPFAM" id="SSF49503">
    <property type="entry name" value="Cupredoxins"/>
    <property type="match status" value="1"/>
</dbReference>
<dbReference type="EMBL" id="CP000699">
    <property type="protein sequence ID" value="ABQ69770.1"/>
    <property type="molecule type" value="Genomic_DNA"/>
</dbReference>
<keyword evidence="1" id="KW-0732">Signal</keyword>
<evidence type="ECO:0000313" key="3">
    <source>
        <dbReference type="Proteomes" id="UP000001989"/>
    </source>
</evidence>
<sequence>MTWPAGAIARRCAAAALASALIGAAPAAPRPATHVIVIDRMRFGAAPGALRVGDTVTWVNRDLFRHTATARDGRFNLDLMPGASASIVLRKTGTVAYSCTFHPGMRGQLVIRG</sequence>